<protein>
    <recommendedName>
        <fullName evidence="6">Homeobox domain-containing protein</fullName>
    </recommendedName>
</protein>
<dbReference type="PROSITE" id="PS50071">
    <property type="entry name" value="HOMEOBOX_2"/>
    <property type="match status" value="1"/>
</dbReference>
<keyword evidence="8" id="KW-1185">Reference proteome</keyword>
<accession>A0A137NY59</accession>
<feature type="DNA-binding region" description="Homeobox" evidence="4">
    <location>
        <begin position="130"/>
        <end position="189"/>
    </location>
</feature>
<dbReference type="CDD" id="cd00086">
    <property type="entry name" value="homeodomain"/>
    <property type="match status" value="1"/>
</dbReference>
<dbReference type="SUPFAM" id="SSF46689">
    <property type="entry name" value="Homeodomain-like"/>
    <property type="match status" value="1"/>
</dbReference>
<evidence type="ECO:0000256" key="1">
    <source>
        <dbReference type="ARBA" id="ARBA00023125"/>
    </source>
</evidence>
<dbReference type="InterPro" id="IPR050460">
    <property type="entry name" value="Distal-less_Homeobox_TF"/>
</dbReference>
<dbReference type="Gene3D" id="1.10.10.60">
    <property type="entry name" value="Homeodomain-like"/>
    <property type="match status" value="1"/>
</dbReference>
<keyword evidence="3 4" id="KW-0539">Nucleus</keyword>
<name>A0A137NY59_CONC2</name>
<evidence type="ECO:0000256" key="5">
    <source>
        <dbReference type="RuleBase" id="RU000682"/>
    </source>
</evidence>
<keyword evidence="2 4" id="KW-0371">Homeobox</keyword>
<dbReference type="GO" id="GO:0000981">
    <property type="term" value="F:DNA-binding transcription factor activity, RNA polymerase II-specific"/>
    <property type="evidence" value="ECO:0007669"/>
    <property type="project" value="TreeGrafter"/>
</dbReference>
<evidence type="ECO:0000313" key="8">
    <source>
        <dbReference type="Proteomes" id="UP000070444"/>
    </source>
</evidence>
<keyword evidence="1 4" id="KW-0238">DNA-binding</keyword>
<evidence type="ECO:0000256" key="3">
    <source>
        <dbReference type="ARBA" id="ARBA00023242"/>
    </source>
</evidence>
<dbReference type="Pfam" id="PF00046">
    <property type="entry name" value="Homeodomain"/>
    <property type="match status" value="1"/>
</dbReference>
<gene>
    <name evidence="7" type="ORF">CONCODRAFT_10291</name>
</gene>
<reference evidence="7 8" key="1">
    <citation type="journal article" date="2015" name="Genome Biol. Evol.">
        <title>Phylogenomic analyses indicate that early fungi evolved digesting cell walls of algal ancestors of land plants.</title>
        <authorList>
            <person name="Chang Y."/>
            <person name="Wang S."/>
            <person name="Sekimoto S."/>
            <person name="Aerts A.L."/>
            <person name="Choi C."/>
            <person name="Clum A."/>
            <person name="LaButti K.M."/>
            <person name="Lindquist E.A."/>
            <person name="Yee Ngan C."/>
            <person name="Ohm R.A."/>
            <person name="Salamov A.A."/>
            <person name="Grigoriev I.V."/>
            <person name="Spatafora J.W."/>
            <person name="Berbee M.L."/>
        </authorList>
    </citation>
    <scope>NUCLEOTIDE SEQUENCE [LARGE SCALE GENOMIC DNA]</scope>
    <source>
        <strain evidence="7 8">NRRL 28638</strain>
    </source>
</reference>
<organism evidence="7 8">
    <name type="scientific">Conidiobolus coronatus (strain ATCC 28846 / CBS 209.66 / NRRL 28638)</name>
    <name type="common">Delacroixia coronata</name>
    <dbReference type="NCBI Taxonomy" id="796925"/>
    <lineage>
        <taxon>Eukaryota</taxon>
        <taxon>Fungi</taxon>
        <taxon>Fungi incertae sedis</taxon>
        <taxon>Zoopagomycota</taxon>
        <taxon>Entomophthoromycotina</taxon>
        <taxon>Entomophthoromycetes</taxon>
        <taxon>Entomophthorales</taxon>
        <taxon>Ancylistaceae</taxon>
        <taxon>Conidiobolus</taxon>
    </lineage>
</organism>
<dbReference type="OrthoDB" id="6159439at2759"/>
<evidence type="ECO:0000259" key="6">
    <source>
        <dbReference type="PROSITE" id="PS50071"/>
    </source>
</evidence>
<dbReference type="InterPro" id="IPR009057">
    <property type="entry name" value="Homeodomain-like_sf"/>
</dbReference>
<evidence type="ECO:0000256" key="2">
    <source>
        <dbReference type="ARBA" id="ARBA00023155"/>
    </source>
</evidence>
<dbReference type="PANTHER" id="PTHR24327:SF41">
    <property type="entry name" value="BRAIN-SPECIFIC HOMEOBOX PROTEIN"/>
    <property type="match status" value="1"/>
</dbReference>
<dbReference type="GO" id="GO:0005634">
    <property type="term" value="C:nucleus"/>
    <property type="evidence" value="ECO:0007669"/>
    <property type="project" value="UniProtKB-SubCell"/>
</dbReference>
<evidence type="ECO:0000256" key="4">
    <source>
        <dbReference type="PROSITE-ProRule" id="PRU00108"/>
    </source>
</evidence>
<proteinExistence type="predicted"/>
<dbReference type="Proteomes" id="UP000070444">
    <property type="component" value="Unassembled WGS sequence"/>
</dbReference>
<comment type="subcellular location">
    <subcellularLocation>
        <location evidence="4 5">Nucleus</location>
    </subcellularLocation>
</comment>
<evidence type="ECO:0000313" key="7">
    <source>
        <dbReference type="EMBL" id="KXN67601.1"/>
    </source>
</evidence>
<feature type="domain" description="Homeobox" evidence="6">
    <location>
        <begin position="128"/>
        <end position="188"/>
    </location>
</feature>
<dbReference type="InterPro" id="IPR001356">
    <property type="entry name" value="HD"/>
</dbReference>
<dbReference type="EMBL" id="KQ964625">
    <property type="protein sequence ID" value="KXN67601.1"/>
    <property type="molecule type" value="Genomic_DNA"/>
</dbReference>
<dbReference type="AlphaFoldDB" id="A0A137NY59"/>
<sequence>MNFPHCPSHKQLDILKHVPFPCYTYGQQLNAPSSSEYLNCKLAPISSRRGHIVETLPSIKQMHILDTTDRKSIYCPYSPLSSSPSLMSNYSSSSLSSPMLSSSSGYHTLTNEYYTIPPHKIDYGNKIRFHVSKRTFISEEQTKILNDFYKISRYPTRSEKAILSKQLNLTLRTIRVWFQNRRQNKNFKR</sequence>
<dbReference type="PANTHER" id="PTHR24327">
    <property type="entry name" value="HOMEOBOX PROTEIN"/>
    <property type="match status" value="1"/>
</dbReference>
<dbReference type="SMART" id="SM00389">
    <property type="entry name" value="HOX"/>
    <property type="match status" value="1"/>
</dbReference>
<dbReference type="GO" id="GO:0000978">
    <property type="term" value="F:RNA polymerase II cis-regulatory region sequence-specific DNA binding"/>
    <property type="evidence" value="ECO:0007669"/>
    <property type="project" value="TreeGrafter"/>
</dbReference>